<reference evidence="1 2" key="1">
    <citation type="journal article" date="2016" name="Nat. Commun.">
        <title>Thousands of microbial genomes shed light on interconnected biogeochemical processes in an aquifer system.</title>
        <authorList>
            <person name="Anantharaman K."/>
            <person name="Brown C.T."/>
            <person name="Hug L.A."/>
            <person name="Sharon I."/>
            <person name="Castelle C.J."/>
            <person name="Probst A.J."/>
            <person name="Thomas B.C."/>
            <person name="Singh A."/>
            <person name="Wilkins M.J."/>
            <person name="Karaoz U."/>
            <person name="Brodie E.L."/>
            <person name="Williams K.H."/>
            <person name="Hubbard S.S."/>
            <person name="Banfield J.F."/>
        </authorList>
    </citation>
    <scope>NUCLEOTIDE SEQUENCE [LARGE SCALE GENOMIC DNA]</scope>
</reference>
<name>A0A1F8C3J0_9BACT</name>
<gene>
    <name evidence="1" type="ORF">A2975_01110</name>
</gene>
<organism evidence="1 2">
    <name type="scientific">Candidatus Woesebacteria bacterium RIFCSPLOWO2_01_FULL_44_14</name>
    <dbReference type="NCBI Taxonomy" id="1802525"/>
    <lineage>
        <taxon>Bacteria</taxon>
        <taxon>Candidatus Woeseibacteriota</taxon>
    </lineage>
</organism>
<accession>A0A1F8C3J0</accession>
<dbReference type="EMBL" id="MGHL01000001">
    <property type="protein sequence ID" value="OGM70857.1"/>
    <property type="molecule type" value="Genomic_DNA"/>
</dbReference>
<dbReference type="CDD" id="cd21631">
    <property type="entry name" value="RHH_CopG_NikR-like"/>
    <property type="match status" value="1"/>
</dbReference>
<comment type="caution">
    <text evidence="1">The sequence shown here is derived from an EMBL/GenBank/DDBJ whole genome shotgun (WGS) entry which is preliminary data.</text>
</comment>
<protein>
    <recommendedName>
        <fullName evidence="3">Ribbon-helix-helix protein CopG domain-containing protein</fullName>
    </recommendedName>
</protein>
<dbReference type="Proteomes" id="UP000178429">
    <property type="component" value="Unassembled WGS sequence"/>
</dbReference>
<sequence>MIRTQIYLPEETHENLLRLAQQKQTTLSQLIRQSADTVIKKHYGKLTPQQKALKFLANYPTKLKVSLSDSAVNLVRKHRN</sequence>
<proteinExistence type="predicted"/>
<evidence type="ECO:0000313" key="2">
    <source>
        <dbReference type="Proteomes" id="UP000178429"/>
    </source>
</evidence>
<evidence type="ECO:0000313" key="1">
    <source>
        <dbReference type="EMBL" id="OGM70857.1"/>
    </source>
</evidence>
<dbReference type="AlphaFoldDB" id="A0A1F8C3J0"/>
<evidence type="ECO:0008006" key="3">
    <source>
        <dbReference type="Google" id="ProtNLM"/>
    </source>
</evidence>